<dbReference type="PANTHER" id="PTHR34778">
    <property type="entry name" value="OS02G0580700 PROTEIN"/>
    <property type="match status" value="1"/>
</dbReference>
<name>A0A9R1VVI5_LACSA</name>
<protein>
    <submittedName>
        <fullName evidence="2">Uncharacterized protein</fullName>
    </submittedName>
</protein>
<feature type="coiled-coil region" evidence="1">
    <location>
        <begin position="27"/>
        <end position="61"/>
    </location>
</feature>
<evidence type="ECO:0000313" key="2">
    <source>
        <dbReference type="EMBL" id="KAJ0211737.1"/>
    </source>
</evidence>
<accession>A0A9R1VVI5</accession>
<organism evidence="2 3">
    <name type="scientific">Lactuca sativa</name>
    <name type="common">Garden lettuce</name>
    <dbReference type="NCBI Taxonomy" id="4236"/>
    <lineage>
        <taxon>Eukaryota</taxon>
        <taxon>Viridiplantae</taxon>
        <taxon>Streptophyta</taxon>
        <taxon>Embryophyta</taxon>
        <taxon>Tracheophyta</taxon>
        <taxon>Spermatophyta</taxon>
        <taxon>Magnoliopsida</taxon>
        <taxon>eudicotyledons</taxon>
        <taxon>Gunneridae</taxon>
        <taxon>Pentapetalae</taxon>
        <taxon>asterids</taxon>
        <taxon>campanulids</taxon>
        <taxon>Asterales</taxon>
        <taxon>Asteraceae</taxon>
        <taxon>Cichorioideae</taxon>
        <taxon>Cichorieae</taxon>
        <taxon>Lactucinae</taxon>
        <taxon>Lactuca</taxon>
    </lineage>
</organism>
<sequence length="87" mass="10153">MNRKTDRDWQMSCRLHGVASCTQQKKIEELEAQLQEADDIVKDLREELRAVEAELERFPRSKQVKHHVQVDNASIPEPPVTCWVILT</sequence>
<keyword evidence="3" id="KW-1185">Reference proteome</keyword>
<comment type="caution">
    <text evidence="2">The sequence shown here is derived from an EMBL/GenBank/DDBJ whole genome shotgun (WGS) entry which is preliminary data.</text>
</comment>
<reference evidence="2 3" key="1">
    <citation type="journal article" date="2017" name="Nat. Commun.">
        <title>Genome assembly with in vitro proximity ligation data and whole-genome triplication in lettuce.</title>
        <authorList>
            <person name="Reyes-Chin-Wo S."/>
            <person name="Wang Z."/>
            <person name="Yang X."/>
            <person name="Kozik A."/>
            <person name="Arikit S."/>
            <person name="Song C."/>
            <person name="Xia L."/>
            <person name="Froenicke L."/>
            <person name="Lavelle D.O."/>
            <person name="Truco M.J."/>
            <person name="Xia R."/>
            <person name="Zhu S."/>
            <person name="Xu C."/>
            <person name="Xu H."/>
            <person name="Xu X."/>
            <person name="Cox K."/>
            <person name="Korf I."/>
            <person name="Meyers B.C."/>
            <person name="Michelmore R.W."/>
        </authorList>
    </citation>
    <scope>NUCLEOTIDE SEQUENCE [LARGE SCALE GENOMIC DNA]</scope>
    <source>
        <strain evidence="3">cv. Salinas</strain>
        <tissue evidence="2">Seedlings</tissue>
    </source>
</reference>
<proteinExistence type="predicted"/>
<keyword evidence="1" id="KW-0175">Coiled coil</keyword>
<evidence type="ECO:0000256" key="1">
    <source>
        <dbReference type="SAM" id="Coils"/>
    </source>
</evidence>
<gene>
    <name evidence="2" type="ORF">LSAT_V11C400175650</name>
</gene>
<dbReference type="AlphaFoldDB" id="A0A9R1VVI5"/>
<dbReference type="PANTHER" id="PTHR34778:SF7">
    <property type="match status" value="1"/>
</dbReference>
<evidence type="ECO:0000313" key="3">
    <source>
        <dbReference type="Proteomes" id="UP000235145"/>
    </source>
</evidence>
<dbReference type="EMBL" id="NBSK02000004">
    <property type="protein sequence ID" value="KAJ0211737.1"/>
    <property type="molecule type" value="Genomic_DNA"/>
</dbReference>
<dbReference type="Proteomes" id="UP000235145">
    <property type="component" value="Unassembled WGS sequence"/>
</dbReference>